<dbReference type="Gene3D" id="3.30.2320.80">
    <property type="match status" value="1"/>
</dbReference>
<protein>
    <recommendedName>
        <fullName evidence="5">Hydrogenase maturation factor HypA</fullName>
    </recommendedName>
</protein>
<dbReference type="PANTHER" id="PTHR34535">
    <property type="entry name" value="HYDROGENASE MATURATION FACTOR HYPA"/>
    <property type="match status" value="1"/>
</dbReference>
<organism evidence="6 7">
    <name type="scientific">Fodinicola feengrottensis</name>
    <dbReference type="NCBI Taxonomy" id="435914"/>
    <lineage>
        <taxon>Bacteria</taxon>
        <taxon>Bacillati</taxon>
        <taxon>Actinomycetota</taxon>
        <taxon>Actinomycetes</taxon>
        <taxon>Mycobacteriales</taxon>
        <taxon>Fodinicola</taxon>
    </lineage>
</organism>
<feature type="binding site" evidence="5">
    <location>
        <position position="73"/>
    </location>
    <ligand>
        <name>Zn(2+)</name>
        <dbReference type="ChEBI" id="CHEBI:29105"/>
    </ligand>
</feature>
<dbReference type="Proteomes" id="UP001500618">
    <property type="component" value="Unassembled WGS sequence"/>
</dbReference>
<dbReference type="HAMAP" id="MF_00213">
    <property type="entry name" value="HypA_HybF"/>
    <property type="match status" value="1"/>
</dbReference>
<comment type="function">
    <text evidence="5">Involved in the maturation of [NiFe] hydrogenases. Required for nickel insertion into the metal center of the hydrogenase.</text>
</comment>
<dbReference type="InterPro" id="IPR020538">
    <property type="entry name" value="Hydgase_Ni_incorp_HypA/HybF_CS"/>
</dbReference>
<evidence type="ECO:0000313" key="6">
    <source>
        <dbReference type="EMBL" id="GAA1697695.1"/>
    </source>
</evidence>
<evidence type="ECO:0000256" key="1">
    <source>
        <dbReference type="ARBA" id="ARBA00010748"/>
    </source>
</evidence>
<dbReference type="EMBL" id="BAAANY010000020">
    <property type="protein sequence ID" value="GAA1697695.1"/>
    <property type="molecule type" value="Genomic_DNA"/>
</dbReference>
<keyword evidence="7" id="KW-1185">Reference proteome</keyword>
<dbReference type="InterPro" id="IPR000688">
    <property type="entry name" value="HypA/HybF"/>
</dbReference>
<dbReference type="Pfam" id="PF01155">
    <property type="entry name" value="HypA"/>
    <property type="match status" value="1"/>
</dbReference>
<feature type="binding site" evidence="5">
    <location>
        <position position="70"/>
    </location>
    <ligand>
        <name>Zn(2+)</name>
        <dbReference type="ChEBI" id="CHEBI:29105"/>
    </ligand>
</feature>
<comment type="caution">
    <text evidence="6">The sequence shown here is derived from an EMBL/GenBank/DDBJ whole genome shotgun (WGS) entry which is preliminary data.</text>
</comment>
<dbReference type="RefSeq" id="WP_163569316.1">
    <property type="nucleotide sequence ID" value="NZ_BAAANY010000020.1"/>
</dbReference>
<keyword evidence="4 5" id="KW-0862">Zinc</keyword>
<reference evidence="6 7" key="1">
    <citation type="journal article" date="2019" name="Int. J. Syst. Evol. Microbiol.">
        <title>The Global Catalogue of Microorganisms (GCM) 10K type strain sequencing project: providing services to taxonomists for standard genome sequencing and annotation.</title>
        <authorList>
            <consortium name="The Broad Institute Genomics Platform"/>
            <consortium name="The Broad Institute Genome Sequencing Center for Infectious Disease"/>
            <person name="Wu L."/>
            <person name="Ma J."/>
        </authorList>
    </citation>
    <scope>NUCLEOTIDE SEQUENCE [LARGE SCALE GENOMIC DNA]</scope>
    <source>
        <strain evidence="6 7">JCM 14718</strain>
    </source>
</reference>
<comment type="similarity">
    <text evidence="1 5">Belongs to the HypA/HybF family.</text>
</comment>
<gene>
    <name evidence="5" type="primary">hypA</name>
    <name evidence="6" type="ORF">GCM10009765_53900</name>
</gene>
<sequence>MHELSITQSIVEAVTDKTGDRQVRRVELEVGKLAGVVADSVLFCFELVTEGTTLAGARLDIVEKAGRGTCRGCRADLELTTLIVLCDCGSADVDVTEGTELRIRSVEVV</sequence>
<evidence type="ECO:0000256" key="2">
    <source>
        <dbReference type="ARBA" id="ARBA00022596"/>
    </source>
</evidence>
<proteinExistence type="inferred from homology"/>
<evidence type="ECO:0000256" key="5">
    <source>
        <dbReference type="HAMAP-Rule" id="MF_00213"/>
    </source>
</evidence>
<keyword evidence="2 5" id="KW-0533">Nickel</keyword>
<evidence type="ECO:0000256" key="3">
    <source>
        <dbReference type="ARBA" id="ARBA00022723"/>
    </source>
</evidence>
<dbReference type="PIRSF" id="PIRSF004761">
    <property type="entry name" value="Hydrgn_mat_HypA"/>
    <property type="match status" value="1"/>
</dbReference>
<name>A0ABN2I2T0_9ACTN</name>
<keyword evidence="3 5" id="KW-0479">Metal-binding</keyword>
<accession>A0ABN2I2T0</accession>
<dbReference type="PROSITE" id="PS01249">
    <property type="entry name" value="HYPA"/>
    <property type="match status" value="1"/>
</dbReference>
<feature type="binding site" evidence="5">
    <location>
        <position position="2"/>
    </location>
    <ligand>
        <name>Ni(2+)</name>
        <dbReference type="ChEBI" id="CHEBI:49786"/>
    </ligand>
</feature>
<dbReference type="PANTHER" id="PTHR34535:SF3">
    <property type="entry name" value="HYDROGENASE MATURATION FACTOR HYPA"/>
    <property type="match status" value="1"/>
</dbReference>
<feature type="binding site" evidence="5">
    <location>
        <position position="86"/>
    </location>
    <ligand>
        <name>Zn(2+)</name>
        <dbReference type="ChEBI" id="CHEBI:29105"/>
    </ligand>
</feature>
<evidence type="ECO:0000313" key="7">
    <source>
        <dbReference type="Proteomes" id="UP001500618"/>
    </source>
</evidence>
<feature type="binding site" evidence="5">
    <location>
        <position position="88"/>
    </location>
    <ligand>
        <name>Zn(2+)</name>
        <dbReference type="ChEBI" id="CHEBI:29105"/>
    </ligand>
</feature>
<evidence type="ECO:0000256" key="4">
    <source>
        <dbReference type="ARBA" id="ARBA00022833"/>
    </source>
</evidence>